<sequence length="124" mass="13964">MNEVEFKRRTKQLALRVIRLIEALPHNLTAQIISKQLIRSATSVGANYRSACRAKSTADIIAKLSLVEEEADESLYWMELIVESALIPQEKLTNLMSETSEILAMTVASIKTLRIKSQHPKSKI</sequence>
<comment type="caution">
    <text evidence="1">The sequence shown here is derived from an EMBL/GenBank/DDBJ whole genome shotgun (WGS) entry which is preliminary data.</text>
</comment>
<dbReference type="Proteomes" id="UP000620559">
    <property type="component" value="Unassembled WGS sequence"/>
</dbReference>
<dbReference type="InterPro" id="IPR012657">
    <property type="entry name" value="23S_rRNA-intervening_sequence"/>
</dbReference>
<dbReference type="SUPFAM" id="SSF158446">
    <property type="entry name" value="IVS-encoded protein-like"/>
    <property type="match status" value="1"/>
</dbReference>
<dbReference type="PIRSF" id="PIRSF035652">
    <property type="entry name" value="CHP02436"/>
    <property type="match status" value="1"/>
</dbReference>
<dbReference type="AlphaFoldDB" id="A0A8J7F8I6"/>
<dbReference type="Pfam" id="PF05635">
    <property type="entry name" value="23S_rRNA_IVP"/>
    <property type="match status" value="1"/>
</dbReference>
<dbReference type="InterPro" id="IPR036583">
    <property type="entry name" value="23S_rRNA_IVS_sf"/>
</dbReference>
<organism evidence="1 2">
    <name type="scientific">Plectonema cf. radiosum LEGE 06105</name>
    <dbReference type="NCBI Taxonomy" id="945769"/>
    <lineage>
        <taxon>Bacteria</taxon>
        <taxon>Bacillati</taxon>
        <taxon>Cyanobacteriota</taxon>
        <taxon>Cyanophyceae</taxon>
        <taxon>Oscillatoriophycideae</taxon>
        <taxon>Oscillatoriales</taxon>
        <taxon>Microcoleaceae</taxon>
        <taxon>Plectonema</taxon>
    </lineage>
</organism>
<dbReference type="EMBL" id="JADEWL010000035">
    <property type="protein sequence ID" value="MBE9213529.1"/>
    <property type="molecule type" value="Genomic_DNA"/>
</dbReference>
<accession>A0A8J7F8I6</accession>
<evidence type="ECO:0000313" key="2">
    <source>
        <dbReference type="Proteomes" id="UP000620559"/>
    </source>
</evidence>
<keyword evidence="2" id="KW-1185">Reference proteome</keyword>
<evidence type="ECO:0000313" key="1">
    <source>
        <dbReference type="EMBL" id="MBE9213529.1"/>
    </source>
</evidence>
<reference evidence="1" key="1">
    <citation type="submission" date="2020-10" db="EMBL/GenBank/DDBJ databases">
        <authorList>
            <person name="Castelo-Branco R."/>
            <person name="Eusebio N."/>
            <person name="Adriana R."/>
            <person name="Vieira A."/>
            <person name="Brugerolle De Fraissinette N."/>
            <person name="Rezende De Castro R."/>
            <person name="Schneider M.P."/>
            <person name="Vasconcelos V."/>
            <person name="Leao P.N."/>
        </authorList>
    </citation>
    <scope>NUCLEOTIDE SEQUENCE</scope>
    <source>
        <strain evidence="1">LEGE 06105</strain>
    </source>
</reference>
<proteinExistence type="predicted"/>
<dbReference type="NCBIfam" id="TIGR02436">
    <property type="entry name" value="four helix bundle protein"/>
    <property type="match status" value="1"/>
</dbReference>
<dbReference type="PANTHER" id="PTHR38471:SF2">
    <property type="entry name" value="FOUR HELIX BUNDLE PROTEIN"/>
    <property type="match status" value="1"/>
</dbReference>
<dbReference type="PANTHER" id="PTHR38471">
    <property type="entry name" value="FOUR HELIX BUNDLE PROTEIN"/>
    <property type="match status" value="1"/>
</dbReference>
<dbReference type="Gene3D" id="1.20.1440.60">
    <property type="entry name" value="23S rRNA-intervening sequence"/>
    <property type="match status" value="1"/>
</dbReference>
<name>A0A8J7F8I6_9CYAN</name>
<dbReference type="RefSeq" id="WP_193920513.1">
    <property type="nucleotide sequence ID" value="NZ_JADEWL010000035.1"/>
</dbReference>
<protein>
    <submittedName>
        <fullName evidence="1">Four helix bundle protein</fullName>
    </submittedName>
</protein>
<gene>
    <name evidence="1" type="ORF">IQ247_12770</name>
</gene>